<dbReference type="Proteomes" id="UP000278632">
    <property type="component" value="Unassembled WGS sequence"/>
</dbReference>
<sequence>MELDRRNFLKGAAVTAVGAVGAATLAACSPASKADKDAEAANAGAPEGESYNTAATAQRKWAFEIPPAPIADADIKETIEADLVVVGCGTAGLMTANSAAEAGVDTIIVSASTKPTCRGGSNNAVYCKAFEEQGYPRVPIEQYEKEIFCQTHKVDQRKWYQHYNHSEEAMNWTIDLMEKAGYGITIEIGTPDDEDSLYLQRTAAVGWDLNGQAPPEEGLEIVTGKMQPLLVWELARHLEEDLKGKIYYKNVAEQLIRENDNTGRVTAVICKREDGTYAKYVGKKAIVLATGDFSGDRDMMRRYCPETVDYVSDDVYDKDPDWDQGFKYGGIYKGQGQKMGLWVGASWQKSFPNCTMGAYWGPGPRNLYTNHLGLLVDRDGQRFMNENCIGPLASQHIMMLPEKKAYAIWDAGYAKHEAVSGDWTNDSMMTGDEAVAAAVASWDKAATGANKNYVKGDTIEEVVEKLGLPKEAVDTVKRYNELAAKGSDDDFYKDAKHLHPIAEGPFYGEMTDNFGFLTVMGGLNTNVNMQVCDADDHPIPGLYNVGTMVGDMFSGTYTFMIEGANYGMTCVTFGYLTGKYIADNE</sequence>
<dbReference type="Gene3D" id="3.90.700.10">
    <property type="entry name" value="Succinate dehydrogenase/fumarate reductase flavoprotein, catalytic domain"/>
    <property type="match status" value="1"/>
</dbReference>
<dbReference type="NCBIfam" id="TIGR01409">
    <property type="entry name" value="TAT_signal_seq"/>
    <property type="match status" value="1"/>
</dbReference>
<evidence type="ECO:0000256" key="2">
    <source>
        <dbReference type="ARBA" id="ARBA00022630"/>
    </source>
</evidence>
<organism evidence="6 7">
    <name type="scientific">Paraeggerthella hongkongensis</name>
    <dbReference type="NCBI Taxonomy" id="230658"/>
    <lineage>
        <taxon>Bacteria</taxon>
        <taxon>Bacillati</taxon>
        <taxon>Actinomycetota</taxon>
        <taxon>Coriobacteriia</taxon>
        <taxon>Eggerthellales</taxon>
        <taxon>Eggerthellaceae</taxon>
        <taxon>Paraeggerthella</taxon>
    </lineage>
</organism>
<keyword evidence="3" id="KW-0274">FAD</keyword>
<dbReference type="AlphaFoldDB" id="A0A3N0B791"/>
<name>A0A3N0B791_9ACTN</name>
<dbReference type="InterPro" id="IPR050315">
    <property type="entry name" value="FAD-oxidoreductase_2"/>
</dbReference>
<dbReference type="InterPro" id="IPR027477">
    <property type="entry name" value="Succ_DH/fumarate_Rdtase_cat_sf"/>
</dbReference>
<dbReference type="InterPro" id="IPR019546">
    <property type="entry name" value="TAT_signal_bac_arc"/>
</dbReference>
<evidence type="ECO:0000313" key="7">
    <source>
        <dbReference type="Proteomes" id="UP000278632"/>
    </source>
</evidence>
<evidence type="ECO:0000256" key="3">
    <source>
        <dbReference type="ARBA" id="ARBA00022827"/>
    </source>
</evidence>
<gene>
    <name evidence="6" type="ORF">DMP08_08145</name>
</gene>
<dbReference type="PANTHER" id="PTHR43400">
    <property type="entry name" value="FUMARATE REDUCTASE"/>
    <property type="match status" value="1"/>
</dbReference>
<protein>
    <submittedName>
        <fullName evidence="6">Succinate dehydrogenase</fullName>
    </submittedName>
</protein>
<proteinExistence type="predicted"/>
<dbReference type="PROSITE" id="PS51318">
    <property type="entry name" value="TAT"/>
    <property type="match status" value="1"/>
</dbReference>
<dbReference type="InterPro" id="IPR003953">
    <property type="entry name" value="FAD-dep_OxRdtase_2_FAD-bd"/>
</dbReference>
<dbReference type="Pfam" id="PF00890">
    <property type="entry name" value="FAD_binding_2"/>
    <property type="match status" value="1"/>
</dbReference>
<comment type="caution">
    <text evidence="6">The sequence shown here is derived from an EMBL/GenBank/DDBJ whole genome shotgun (WGS) entry which is preliminary data.</text>
</comment>
<dbReference type="SUPFAM" id="SSF56425">
    <property type="entry name" value="Succinate dehydrogenase/fumarate reductase flavoprotein, catalytic domain"/>
    <property type="match status" value="1"/>
</dbReference>
<dbReference type="RefSeq" id="WP_123192426.1">
    <property type="nucleotide sequence ID" value="NZ_QICD01000015.1"/>
</dbReference>
<dbReference type="InterPro" id="IPR036188">
    <property type="entry name" value="FAD/NAD-bd_sf"/>
</dbReference>
<dbReference type="InterPro" id="IPR006311">
    <property type="entry name" value="TAT_signal"/>
</dbReference>
<dbReference type="SUPFAM" id="SSF51905">
    <property type="entry name" value="FAD/NAD(P)-binding domain"/>
    <property type="match status" value="1"/>
</dbReference>
<dbReference type="PANTHER" id="PTHR43400:SF7">
    <property type="entry name" value="FAD-DEPENDENT OXIDOREDUCTASE 2 FAD BINDING DOMAIN-CONTAINING PROTEIN"/>
    <property type="match status" value="1"/>
</dbReference>
<keyword evidence="7" id="KW-1185">Reference proteome</keyword>
<evidence type="ECO:0000256" key="4">
    <source>
        <dbReference type="ARBA" id="ARBA00023002"/>
    </source>
</evidence>
<dbReference type="OrthoDB" id="3169790at2"/>
<dbReference type="PRINTS" id="PR00411">
    <property type="entry name" value="PNDRDTASEI"/>
</dbReference>
<keyword evidence="2" id="KW-0285">Flavoprotein</keyword>
<evidence type="ECO:0000256" key="1">
    <source>
        <dbReference type="ARBA" id="ARBA00001974"/>
    </source>
</evidence>
<accession>A0A3N0B791</accession>
<keyword evidence="4" id="KW-0560">Oxidoreductase</keyword>
<dbReference type="EMBL" id="QICD01000015">
    <property type="protein sequence ID" value="RNL42945.1"/>
    <property type="molecule type" value="Genomic_DNA"/>
</dbReference>
<feature type="domain" description="FAD-dependent oxidoreductase 2 FAD-binding" evidence="5">
    <location>
        <begin position="82"/>
        <end position="557"/>
    </location>
</feature>
<dbReference type="PROSITE" id="PS51257">
    <property type="entry name" value="PROKAR_LIPOPROTEIN"/>
    <property type="match status" value="1"/>
</dbReference>
<reference evidence="7" key="1">
    <citation type="submission" date="2018-05" db="EMBL/GenBank/DDBJ databases">
        <title>Genome Sequencing of selected type strains of the family Eggerthellaceae.</title>
        <authorList>
            <person name="Danylec N."/>
            <person name="Stoll D.A."/>
            <person name="Doetsch A."/>
            <person name="Huch M."/>
        </authorList>
    </citation>
    <scope>NUCLEOTIDE SEQUENCE [LARGE SCALE GENOMIC DNA]</scope>
    <source>
        <strain evidence="7">DSM 16106</strain>
    </source>
</reference>
<comment type="cofactor">
    <cofactor evidence="1">
        <name>FAD</name>
        <dbReference type="ChEBI" id="CHEBI:57692"/>
    </cofactor>
</comment>
<evidence type="ECO:0000259" key="5">
    <source>
        <dbReference type="Pfam" id="PF00890"/>
    </source>
</evidence>
<dbReference type="Gene3D" id="3.50.50.60">
    <property type="entry name" value="FAD/NAD(P)-binding domain"/>
    <property type="match status" value="1"/>
</dbReference>
<evidence type="ECO:0000313" key="6">
    <source>
        <dbReference type="EMBL" id="RNL42945.1"/>
    </source>
</evidence>
<dbReference type="GO" id="GO:0033765">
    <property type="term" value="F:steroid dehydrogenase activity, acting on the CH-CH group of donors"/>
    <property type="evidence" value="ECO:0007669"/>
    <property type="project" value="UniProtKB-ARBA"/>
</dbReference>